<dbReference type="Pfam" id="PF01408">
    <property type="entry name" value="GFO_IDH_MocA"/>
    <property type="match status" value="1"/>
</dbReference>
<dbReference type="SUPFAM" id="SSF51735">
    <property type="entry name" value="NAD(P)-binding Rossmann-fold domains"/>
    <property type="match status" value="1"/>
</dbReference>
<evidence type="ECO:0000313" key="6">
    <source>
        <dbReference type="Proteomes" id="UP000248614"/>
    </source>
</evidence>
<evidence type="ECO:0000256" key="1">
    <source>
        <dbReference type="ARBA" id="ARBA00010928"/>
    </source>
</evidence>
<dbReference type="Pfam" id="PF02894">
    <property type="entry name" value="GFO_IDH_MocA_C"/>
    <property type="match status" value="1"/>
</dbReference>
<proteinExistence type="inferred from homology"/>
<accession>A0A2W4Z3K7</accession>
<dbReference type="NCBIfam" id="NF008607">
    <property type="entry name" value="PRK11579.1"/>
    <property type="match status" value="1"/>
</dbReference>
<gene>
    <name evidence="5" type="ORF">DI632_10190</name>
</gene>
<evidence type="ECO:0000259" key="4">
    <source>
        <dbReference type="Pfam" id="PF02894"/>
    </source>
</evidence>
<dbReference type="InterPro" id="IPR004104">
    <property type="entry name" value="Gfo/Idh/MocA-like_OxRdtase_C"/>
</dbReference>
<reference evidence="5 6" key="1">
    <citation type="submission" date="2017-08" db="EMBL/GenBank/DDBJ databases">
        <title>Infants hospitalized years apart are colonized by the same room-sourced microbial strains.</title>
        <authorList>
            <person name="Brooks B."/>
            <person name="Olm M.R."/>
            <person name="Firek B.A."/>
            <person name="Baker R."/>
            <person name="Thomas B.C."/>
            <person name="Morowitz M.J."/>
            <person name="Banfield J.F."/>
        </authorList>
    </citation>
    <scope>NUCLEOTIDE SEQUENCE [LARGE SCALE GENOMIC DNA]</scope>
    <source>
        <strain evidence="5">S2_018_000_R3_110</strain>
    </source>
</reference>
<dbReference type="AlphaFoldDB" id="A0A2W4Z3K7"/>
<feature type="domain" description="Gfo/Idh/MocA-like oxidoreductase N-terminal" evidence="3">
    <location>
        <begin position="2"/>
        <end position="115"/>
    </location>
</feature>
<dbReference type="PANTHER" id="PTHR43708">
    <property type="entry name" value="CONSERVED EXPRESSED OXIDOREDUCTASE (EUROFUNG)"/>
    <property type="match status" value="1"/>
</dbReference>
<protein>
    <submittedName>
        <fullName evidence="5">Oxidoreductase</fullName>
    </submittedName>
</protein>
<dbReference type="Gene3D" id="3.40.50.720">
    <property type="entry name" value="NAD(P)-binding Rossmann-like Domain"/>
    <property type="match status" value="1"/>
</dbReference>
<dbReference type="InterPro" id="IPR036291">
    <property type="entry name" value="NAD(P)-bd_dom_sf"/>
</dbReference>
<evidence type="ECO:0000313" key="5">
    <source>
        <dbReference type="EMBL" id="PZO76714.1"/>
    </source>
</evidence>
<comment type="similarity">
    <text evidence="1">Belongs to the Gfo/Idh/MocA family.</text>
</comment>
<evidence type="ECO:0000259" key="3">
    <source>
        <dbReference type="Pfam" id="PF01408"/>
    </source>
</evidence>
<dbReference type="Proteomes" id="UP000248614">
    <property type="component" value="Unassembled WGS sequence"/>
</dbReference>
<dbReference type="GO" id="GO:0016491">
    <property type="term" value="F:oxidoreductase activity"/>
    <property type="evidence" value="ECO:0007669"/>
    <property type="project" value="UniProtKB-KW"/>
</dbReference>
<evidence type="ECO:0000256" key="2">
    <source>
        <dbReference type="ARBA" id="ARBA00023002"/>
    </source>
</evidence>
<dbReference type="Gene3D" id="3.30.360.10">
    <property type="entry name" value="Dihydrodipicolinate Reductase, domain 2"/>
    <property type="match status" value="1"/>
</dbReference>
<comment type="caution">
    <text evidence="5">The sequence shown here is derived from an EMBL/GenBank/DDBJ whole genome shotgun (WGS) entry which is preliminary data.</text>
</comment>
<feature type="domain" description="Gfo/Idh/MocA-like oxidoreductase C-terminal" evidence="4">
    <location>
        <begin position="130"/>
        <end position="326"/>
    </location>
</feature>
<name>A0A2W4Z3K7_9SPHN</name>
<dbReference type="InterPro" id="IPR051317">
    <property type="entry name" value="Gfo/Idh/MocA_oxidoreduct"/>
</dbReference>
<sequence>MVRVGLIGFGLAGASFHAPLVATVEGMELAAIATSRPTDRFPGAVRHADPAALIADDSLDLIVIATPNDSHAPLAQAALAAGRHVVVDKPLATDDADAVALVQLARGTGRLLSIFHNRRWDSDFLTVERLLREDALGEVMLAELRWDRFRLAIKPGWREEGGPGSGLLNDLGPHMIDQAIRLFGMPDAVAGDVMTQRPAAGVDDYFEIVLRYGNRRVTIGSASLVAAPRPRFALHGTRGSFIKHGIDPQEAVLRAGGMPTDSGYGIEPDGLWGVLTDGEGAARPVRSESGDWRGFYRAMRDAIRGQGDVPVDPADAVRGLRIIAAARAG</sequence>
<dbReference type="InterPro" id="IPR000683">
    <property type="entry name" value="Gfo/Idh/MocA-like_OxRdtase_N"/>
</dbReference>
<dbReference type="EMBL" id="QFNF01000025">
    <property type="protein sequence ID" value="PZO76714.1"/>
    <property type="molecule type" value="Genomic_DNA"/>
</dbReference>
<dbReference type="GO" id="GO:0000166">
    <property type="term" value="F:nucleotide binding"/>
    <property type="evidence" value="ECO:0007669"/>
    <property type="project" value="InterPro"/>
</dbReference>
<dbReference type="PANTHER" id="PTHR43708:SF5">
    <property type="entry name" value="CONSERVED EXPRESSED OXIDOREDUCTASE (EUROFUNG)-RELATED"/>
    <property type="match status" value="1"/>
</dbReference>
<keyword evidence="2" id="KW-0560">Oxidoreductase</keyword>
<organism evidence="5 6">
    <name type="scientific">Sphingomonas hengshuiensis</name>
    <dbReference type="NCBI Taxonomy" id="1609977"/>
    <lineage>
        <taxon>Bacteria</taxon>
        <taxon>Pseudomonadati</taxon>
        <taxon>Pseudomonadota</taxon>
        <taxon>Alphaproteobacteria</taxon>
        <taxon>Sphingomonadales</taxon>
        <taxon>Sphingomonadaceae</taxon>
        <taxon>Sphingomonas</taxon>
    </lineage>
</organism>